<accession>A0A1I3BIT9</accession>
<keyword evidence="2" id="KW-1185">Reference proteome</keyword>
<reference evidence="1 2" key="1">
    <citation type="submission" date="2016-10" db="EMBL/GenBank/DDBJ databases">
        <authorList>
            <person name="de Groot N.N."/>
        </authorList>
    </citation>
    <scope>NUCLEOTIDE SEQUENCE [LARGE SCALE GENOMIC DNA]</scope>
    <source>
        <strain evidence="1 2">DSM 27630</strain>
    </source>
</reference>
<sequence>METKSYPLISEYENGYKLTDEFGDSFVVERYDHAYTNEKRVQIYWEPKNEVHDNYLIDKDIQVDLPEEVFEAFCINYGSRGGSK</sequence>
<dbReference type="EMBL" id="FOQE01000007">
    <property type="protein sequence ID" value="SFH62197.1"/>
    <property type="molecule type" value="Genomic_DNA"/>
</dbReference>
<protein>
    <submittedName>
        <fullName evidence="1">Uncharacterized protein</fullName>
    </submittedName>
</protein>
<name>A0A1I3BIT9_9LACT</name>
<gene>
    <name evidence="1" type="ORF">SAMN04489868_1076</name>
</gene>
<evidence type="ECO:0000313" key="2">
    <source>
        <dbReference type="Proteomes" id="UP000198668"/>
    </source>
</evidence>
<dbReference type="AlphaFoldDB" id="A0A1I3BIT9"/>
<evidence type="ECO:0000313" key="1">
    <source>
        <dbReference type="EMBL" id="SFH62197.1"/>
    </source>
</evidence>
<dbReference type="Proteomes" id="UP000198668">
    <property type="component" value="Unassembled WGS sequence"/>
</dbReference>
<organism evidence="1 2">
    <name type="scientific">Pisciglobus halotolerans</name>
    <dbReference type="NCBI Taxonomy" id="745365"/>
    <lineage>
        <taxon>Bacteria</taxon>
        <taxon>Bacillati</taxon>
        <taxon>Bacillota</taxon>
        <taxon>Bacilli</taxon>
        <taxon>Lactobacillales</taxon>
        <taxon>Carnobacteriaceae</taxon>
    </lineage>
</organism>
<proteinExistence type="predicted"/>
<dbReference type="RefSeq" id="WP_092091557.1">
    <property type="nucleotide sequence ID" value="NZ_FOQE01000007.1"/>
</dbReference>